<gene>
    <name evidence="2" type="ORF">SAMN05216389_11462</name>
</gene>
<evidence type="ECO:0000259" key="1">
    <source>
        <dbReference type="Pfam" id="PF03372"/>
    </source>
</evidence>
<dbReference type="AlphaFoldDB" id="A0A1I0FB61"/>
<dbReference type="SUPFAM" id="SSF56219">
    <property type="entry name" value="DNase I-like"/>
    <property type="match status" value="1"/>
</dbReference>
<dbReference type="GO" id="GO:0004527">
    <property type="term" value="F:exonuclease activity"/>
    <property type="evidence" value="ECO:0007669"/>
    <property type="project" value="UniProtKB-KW"/>
</dbReference>
<dbReference type="Pfam" id="PF03372">
    <property type="entry name" value="Exo_endo_phos"/>
    <property type="match status" value="1"/>
</dbReference>
<dbReference type="InterPro" id="IPR036691">
    <property type="entry name" value="Endo/exonu/phosph_ase_sf"/>
</dbReference>
<dbReference type="Proteomes" id="UP000198618">
    <property type="component" value="Unassembled WGS sequence"/>
</dbReference>
<organism evidence="2 3">
    <name type="scientific">Oceanobacillus limi</name>
    <dbReference type="NCBI Taxonomy" id="930131"/>
    <lineage>
        <taxon>Bacteria</taxon>
        <taxon>Bacillati</taxon>
        <taxon>Bacillota</taxon>
        <taxon>Bacilli</taxon>
        <taxon>Bacillales</taxon>
        <taxon>Bacillaceae</taxon>
        <taxon>Oceanobacillus</taxon>
    </lineage>
</organism>
<keyword evidence="3" id="KW-1185">Reference proteome</keyword>
<evidence type="ECO:0000313" key="2">
    <source>
        <dbReference type="EMBL" id="SET54399.1"/>
    </source>
</evidence>
<dbReference type="InterPro" id="IPR005135">
    <property type="entry name" value="Endo/exonuclease/phosphatase"/>
</dbReference>
<keyword evidence="2" id="KW-0540">Nuclease</keyword>
<dbReference type="STRING" id="930131.SAMN05216389_11462"/>
<proteinExistence type="predicted"/>
<protein>
    <submittedName>
        <fullName evidence="2">Endonuclease/Exonuclease/phosphatase family protein</fullName>
    </submittedName>
</protein>
<sequence length="135" mass="15366">MIGIVEARSMLEATIQIEQKRILLFVTHLSLNPFLHHKQMKKILNEISKSPIPKLVMGDWNMKPHSKGWNEITNNLHDAWEIAGKGDGNTYPSIRPKRRLDYIFTSSSISVFAAEIIHIEPGASDHLPLRIVFSV</sequence>
<accession>A0A1I0FB61</accession>
<dbReference type="EMBL" id="FOHE01000014">
    <property type="protein sequence ID" value="SET54399.1"/>
    <property type="molecule type" value="Genomic_DNA"/>
</dbReference>
<evidence type="ECO:0000313" key="3">
    <source>
        <dbReference type="Proteomes" id="UP000198618"/>
    </source>
</evidence>
<dbReference type="GO" id="GO:0004519">
    <property type="term" value="F:endonuclease activity"/>
    <property type="evidence" value="ECO:0007669"/>
    <property type="project" value="UniProtKB-KW"/>
</dbReference>
<keyword evidence="2" id="KW-0255">Endonuclease</keyword>
<dbReference type="Gene3D" id="3.60.10.10">
    <property type="entry name" value="Endonuclease/exonuclease/phosphatase"/>
    <property type="match status" value="1"/>
</dbReference>
<keyword evidence="2" id="KW-0269">Exonuclease</keyword>
<name>A0A1I0FB61_9BACI</name>
<feature type="domain" description="Endonuclease/exonuclease/phosphatase" evidence="1">
    <location>
        <begin position="41"/>
        <end position="126"/>
    </location>
</feature>
<reference evidence="2 3" key="1">
    <citation type="submission" date="2016-10" db="EMBL/GenBank/DDBJ databases">
        <authorList>
            <person name="de Groot N.N."/>
        </authorList>
    </citation>
    <scope>NUCLEOTIDE SEQUENCE [LARGE SCALE GENOMIC DNA]</scope>
    <source>
        <strain evidence="2 3">IBRC-M 10780</strain>
    </source>
</reference>
<keyword evidence="2" id="KW-0378">Hydrolase</keyword>